<comment type="subunit">
    <text evidence="4 9">Homotetramer.</text>
</comment>
<dbReference type="InterPro" id="IPR002195">
    <property type="entry name" value="Dihydroorotase_CS"/>
</dbReference>
<evidence type="ECO:0000256" key="1">
    <source>
        <dbReference type="ARBA" id="ARBA00002368"/>
    </source>
</evidence>
<comment type="similarity">
    <text evidence="9">Belongs to the metallo-dependent hydrolases superfamily. Allantoinase family.</text>
</comment>
<dbReference type="GO" id="GO:0050897">
    <property type="term" value="F:cobalt ion binding"/>
    <property type="evidence" value="ECO:0007669"/>
    <property type="project" value="InterPro"/>
</dbReference>
<dbReference type="InterPro" id="IPR047604">
    <property type="entry name" value="Allantoinase_bact"/>
</dbReference>
<dbReference type="EC" id="3.5.2.5" evidence="9"/>
<keyword evidence="12" id="KW-1185">Reference proteome</keyword>
<dbReference type="GO" id="GO:0005737">
    <property type="term" value="C:cytoplasm"/>
    <property type="evidence" value="ECO:0007669"/>
    <property type="project" value="TreeGrafter"/>
</dbReference>
<comment type="caution">
    <text evidence="11">The sequence shown here is derived from an EMBL/GenBank/DDBJ whole genome shotgun (WGS) entry which is preliminary data.</text>
</comment>
<reference evidence="11 12" key="1">
    <citation type="submission" date="2019-05" db="EMBL/GenBank/DDBJ databases">
        <authorList>
            <person name="Narsing Rao M.P."/>
            <person name="Li W.J."/>
        </authorList>
    </citation>
    <scope>NUCLEOTIDE SEQUENCE [LARGE SCALE GENOMIC DNA]</scope>
    <source>
        <strain evidence="11 12">SYSU_K30003</strain>
    </source>
</reference>
<dbReference type="Pfam" id="PF01979">
    <property type="entry name" value="Amidohydro_1"/>
    <property type="match status" value="1"/>
</dbReference>
<protein>
    <recommendedName>
        <fullName evidence="9">Allantoinase</fullName>
        <ecNumber evidence="9">3.5.2.5</ecNumber>
    </recommendedName>
    <alternativeName>
        <fullName evidence="9">Allantoin-utilizing enzyme</fullName>
    </alternativeName>
</protein>
<comment type="PTM">
    <text evidence="9">Carboxylation allows a single lysine to coordinate two zinc ions.</text>
</comment>
<dbReference type="InterPro" id="IPR032466">
    <property type="entry name" value="Metal_Hydrolase"/>
</dbReference>
<dbReference type="OrthoDB" id="9765462at2"/>
<comment type="pathway">
    <text evidence="9">Nitrogen metabolism; (S)-allantoin degradation; allantoate from (S)-allantoin: step 1/1.</text>
</comment>
<dbReference type="UniPathway" id="UPA00395">
    <property type="reaction ID" value="UER00653"/>
</dbReference>
<feature type="binding site" description="via carbamate group" evidence="9">
    <location>
        <position position="147"/>
    </location>
    <ligand>
        <name>Zn(2+)</name>
        <dbReference type="ChEBI" id="CHEBI:29105"/>
        <label>2</label>
    </ligand>
</feature>
<accession>A0A5R9G8K7</accession>
<feature type="binding site" evidence="9">
    <location>
        <position position="242"/>
    </location>
    <ligand>
        <name>Zn(2+)</name>
        <dbReference type="ChEBI" id="CHEBI:29105"/>
        <label>2</label>
    </ligand>
</feature>
<dbReference type="Gene3D" id="2.30.40.10">
    <property type="entry name" value="Urease, subunit C, domain 1"/>
    <property type="match status" value="1"/>
</dbReference>
<feature type="binding site" evidence="9">
    <location>
        <position position="315"/>
    </location>
    <ligand>
        <name>Zn(2+)</name>
        <dbReference type="ChEBI" id="CHEBI:29105"/>
        <label>1</label>
    </ligand>
</feature>
<feature type="domain" description="Amidohydrolase-related" evidence="10">
    <location>
        <begin position="51"/>
        <end position="398"/>
    </location>
</feature>
<feature type="modified residue" description="N6-carboxylysine" evidence="9">
    <location>
        <position position="147"/>
    </location>
</feature>
<dbReference type="EMBL" id="VCIW01000004">
    <property type="protein sequence ID" value="TLS52742.1"/>
    <property type="molecule type" value="Genomic_DNA"/>
</dbReference>
<keyword evidence="5 9" id="KW-0659">Purine metabolism</keyword>
<sequence length="452" mass="47523">MATYELVVTGGFVVCESGGVRDIDIGVNGGRIAALAPSLSGESTIDAAGCYVLPGMVDAHVHFNEPNFGHWEGFRTGSASLAAGGITTYIDMPLNGNPPTVTPAALAAKASLAEGASAVDYAFWGGLVPGHLDEIEAMASLGVVGFKAFMSSPGGEGDGRFREVDDATLFEGMRRIASIGGLLALHAESDSITSLLAADALASGRTSARDFAASRPIAAETEAVGRALVFAERAGCRLHFVHISSADAVRLIDAAKRRGQDVTVETCPHYLTLTEDDMASLGAVAKCAPPLRSDSERRQLWEQTAAGRIDLIASDHSPCPPELKEGSFFSAWGGISGAQSSLELLFDEAVLRRGLPPTLVAELTAAGPARRFGLSDRKGAIAVGLDADLAVLDPNRAYTLQASDLRYRHRHSPYLGRTLGCKIRETLLRGESVYQEETGNVVPGGGRFLRKS</sequence>
<feature type="binding site" evidence="9">
    <location>
        <position position="62"/>
    </location>
    <ligand>
        <name>Zn(2+)</name>
        <dbReference type="ChEBI" id="CHEBI:29105"/>
        <label>1</label>
    </ligand>
</feature>
<proteinExistence type="inferred from homology"/>
<dbReference type="NCBIfam" id="TIGR03178">
    <property type="entry name" value="allantoinase"/>
    <property type="match status" value="1"/>
</dbReference>
<dbReference type="PANTHER" id="PTHR43668:SF4">
    <property type="entry name" value="ALLANTOINASE"/>
    <property type="match status" value="1"/>
</dbReference>
<comment type="function">
    <text evidence="9">Catalyzes the conversion of allantoin (5-ureidohydantoin) to allantoic acid by hydrolytic cleavage of the five-member hydantoin ring.</text>
</comment>
<dbReference type="AlphaFoldDB" id="A0A5R9G8K7"/>
<dbReference type="SUPFAM" id="SSF51338">
    <property type="entry name" value="Composite domain of metallo-dependent hydrolases"/>
    <property type="match status" value="1"/>
</dbReference>
<keyword evidence="8 9" id="KW-0862">Zinc</keyword>
<dbReference type="RefSeq" id="WP_138193733.1">
    <property type="nucleotide sequence ID" value="NZ_VCIW01000004.1"/>
</dbReference>
<dbReference type="Proteomes" id="UP000309676">
    <property type="component" value="Unassembled WGS sequence"/>
</dbReference>
<keyword evidence="7 9" id="KW-0378">Hydrolase</keyword>
<evidence type="ECO:0000256" key="5">
    <source>
        <dbReference type="ARBA" id="ARBA00022631"/>
    </source>
</evidence>
<dbReference type="InterPro" id="IPR011059">
    <property type="entry name" value="Metal-dep_hydrolase_composite"/>
</dbReference>
<comment type="cofactor">
    <cofactor evidence="9">
        <name>Zn(2+)</name>
        <dbReference type="ChEBI" id="CHEBI:29105"/>
    </cofactor>
    <text evidence="9">Binds 2 Zn(2+) ions per subunit.</text>
</comment>
<comment type="catalytic activity">
    <reaction evidence="9">
        <text>(S)-allantoin + H2O = allantoate + H(+)</text>
        <dbReference type="Rhea" id="RHEA:17029"/>
        <dbReference type="ChEBI" id="CHEBI:15377"/>
        <dbReference type="ChEBI" id="CHEBI:15378"/>
        <dbReference type="ChEBI" id="CHEBI:15678"/>
        <dbReference type="ChEBI" id="CHEBI:17536"/>
        <dbReference type="EC" id="3.5.2.5"/>
    </reaction>
</comment>
<evidence type="ECO:0000256" key="9">
    <source>
        <dbReference type="HAMAP-Rule" id="MF_01645"/>
    </source>
</evidence>
<name>A0A5R9G8K7_9BACL</name>
<dbReference type="GO" id="GO:0008270">
    <property type="term" value="F:zinc ion binding"/>
    <property type="evidence" value="ECO:0007669"/>
    <property type="project" value="InterPro"/>
</dbReference>
<feature type="binding site" evidence="9">
    <location>
        <position position="60"/>
    </location>
    <ligand>
        <name>Zn(2+)</name>
        <dbReference type="ChEBI" id="CHEBI:29105"/>
        <label>1</label>
    </ligand>
</feature>
<comment type="function">
    <text evidence="1">Catalyzes the reversible cyclization of carbamoyl aspartate to dihydroorotate.</text>
</comment>
<dbReference type="GO" id="GO:0000256">
    <property type="term" value="P:allantoin catabolic process"/>
    <property type="evidence" value="ECO:0007669"/>
    <property type="project" value="UniProtKB-UniRule"/>
</dbReference>
<gene>
    <name evidence="9 11" type="primary">allB</name>
    <name evidence="11" type="ORF">FE782_08940</name>
</gene>
<dbReference type="GO" id="GO:0006145">
    <property type="term" value="P:purine nucleobase catabolic process"/>
    <property type="evidence" value="ECO:0007669"/>
    <property type="project" value="TreeGrafter"/>
</dbReference>
<dbReference type="PANTHER" id="PTHR43668">
    <property type="entry name" value="ALLANTOINASE"/>
    <property type="match status" value="1"/>
</dbReference>
<dbReference type="HAMAP" id="MF_01645">
    <property type="entry name" value="Hydantoinase"/>
    <property type="match status" value="1"/>
</dbReference>
<feature type="binding site" description="via carbamate group" evidence="9">
    <location>
        <position position="147"/>
    </location>
    <ligand>
        <name>Zn(2+)</name>
        <dbReference type="ChEBI" id="CHEBI:29105"/>
        <label>1</label>
    </ligand>
</feature>
<dbReference type="GO" id="GO:0004038">
    <property type="term" value="F:allantoinase activity"/>
    <property type="evidence" value="ECO:0007669"/>
    <property type="project" value="UniProtKB-UniRule"/>
</dbReference>
<dbReference type="FunFam" id="3.20.20.140:FF:000174">
    <property type="entry name" value="Dihydropyrimidinase-related protein 2"/>
    <property type="match status" value="1"/>
</dbReference>
<evidence type="ECO:0000313" key="11">
    <source>
        <dbReference type="EMBL" id="TLS52742.1"/>
    </source>
</evidence>
<evidence type="ECO:0000259" key="10">
    <source>
        <dbReference type="Pfam" id="PF01979"/>
    </source>
</evidence>
<evidence type="ECO:0000256" key="4">
    <source>
        <dbReference type="ARBA" id="ARBA00011881"/>
    </source>
</evidence>
<comment type="similarity">
    <text evidence="3">Belongs to the metallo-dependent hydrolases superfamily. DHOase family. Class I DHOase subfamily.</text>
</comment>
<dbReference type="SUPFAM" id="SSF51556">
    <property type="entry name" value="Metallo-dependent hydrolases"/>
    <property type="match status" value="1"/>
</dbReference>
<dbReference type="InterPro" id="IPR050138">
    <property type="entry name" value="DHOase/Allantoinase_Hydrolase"/>
</dbReference>
<dbReference type="PROSITE" id="PS00482">
    <property type="entry name" value="DIHYDROOROTASE_1"/>
    <property type="match status" value="1"/>
</dbReference>
<evidence type="ECO:0000256" key="6">
    <source>
        <dbReference type="ARBA" id="ARBA00022723"/>
    </source>
</evidence>
<dbReference type="InterPro" id="IPR017593">
    <property type="entry name" value="Allantoinase"/>
</dbReference>
<evidence type="ECO:0000256" key="8">
    <source>
        <dbReference type="ARBA" id="ARBA00022833"/>
    </source>
</evidence>
<feature type="binding site" evidence="9">
    <location>
        <position position="186"/>
    </location>
    <ligand>
        <name>Zn(2+)</name>
        <dbReference type="ChEBI" id="CHEBI:29105"/>
        <label>2</label>
    </ligand>
</feature>
<keyword evidence="6 9" id="KW-0479">Metal-binding</keyword>
<comment type="similarity">
    <text evidence="2">Belongs to the metallo-dependent hydrolases superfamily. Hydantoinase/dihydropyrimidinase family.</text>
</comment>
<evidence type="ECO:0000256" key="2">
    <source>
        <dbReference type="ARBA" id="ARBA00008829"/>
    </source>
</evidence>
<dbReference type="InterPro" id="IPR006680">
    <property type="entry name" value="Amidohydro-rel"/>
</dbReference>
<dbReference type="Gene3D" id="3.20.20.140">
    <property type="entry name" value="Metal-dependent hydrolases"/>
    <property type="match status" value="1"/>
</dbReference>
<evidence type="ECO:0000256" key="7">
    <source>
        <dbReference type="ARBA" id="ARBA00022801"/>
    </source>
</evidence>
<evidence type="ECO:0000256" key="3">
    <source>
        <dbReference type="ARBA" id="ARBA00010286"/>
    </source>
</evidence>
<organism evidence="11 12">
    <name type="scientific">Paenibacillus antri</name>
    <dbReference type="NCBI Taxonomy" id="2582848"/>
    <lineage>
        <taxon>Bacteria</taxon>
        <taxon>Bacillati</taxon>
        <taxon>Bacillota</taxon>
        <taxon>Bacilli</taxon>
        <taxon>Bacillales</taxon>
        <taxon>Paenibacillaceae</taxon>
        <taxon>Paenibacillus</taxon>
    </lineage>
</organism>
<evidence type="ECO:0000313" key="12">
    <source>
        <dbReference type="Proteomes" id="UP000309676"/>
    </source>
</evidence>